<evidence type="ECO:0000313" key="13">
    <source>
        <dbReference type="Proteomes" id="UP000297855"/>
    </source>
</evidence>
<dbReference type="PIRSF" id="PIRSF037677">
    <property type="entry name" value="DNA_mis_repair_Msh6"/>
    <property type="match status" value="1"/>
</dbReference>
<dbReference type="Pfam" id="PF05192">
    <property type="entry name" value="MutS_III"/>
    <property type="match status" value="1"/>
</dbReference>
<dbReference type="Gene3D" id="3.30.420.110">
    <property type="entry name" value="MutS, connector domain"/>
    <property type="match status" value="1"/>
</dbReference>
<keyword evidence="5" id="KW-0067">ATP-binding</keyword>
<dbReference type="Pfam" id="PF01624">
    <property type="entry name" value="MutS_I"/>
    <property type="match status" value="1"/>
</dbReference>
<dbReference type="FunFam" id="3.40.1170.10:FF:000001">
    <property type="entry name" value="DNA mismatch repair protein MutS"/>
    <property type="match status" value="1"/>
</dbReference>
<dbReference type="PROSITE" id="PS00486">
    <property type="entry name" value="DNA_MISMATCH_REPAIR_2"/>
    <property type="match status" value="1"/>
</dbReference>
<dbReference type="PANTHER" id="PTHR11361">
    <property type="entry name" value="DNA MISMATCH REPAIR PROTEIN MUTS FAMILY MEMBER"/>
    <property type="match status" value="1"/>
</dbReference>
<keyword evidence="7" id="KW-0234">DNA repair</keyword>
<reference evidence="12" key="1">
    <citation type="journal article" date="2019" name="PLoS Negl. Trop. Dis.">
        <title>Revisiting the worldwide diversity of Leptospira species in the environment.</title>
        <authorList>
            <person name="Vincent A.T."/>
            <person name="Schiettekatte O."/>
            <person name="Bourhy P."/>
            <person name="Veyrier F.J."/>
            <person name="Picardeau M."/>
        </authorList>
    </citation>
    <scope>NUCLEOTIDE SEQUENCE [LARGE SCALE GENOMIC DNA]</scope>
    <source>
        <strain evidence="12">SCS5</strain>
    </source>
</reference>
<dbReference type="OrthoDB" id="9802448at2"/>
<dbReference type="SUPFAM" id="SSF53150">
    <property type="entry name" value="DNA repair protein MutS, domain II"/>
    <property type="match status" value="1"/>
</dbReference>
<evidence type="ECO:0000256" key="1">
    <source>
        <dbReference type="ARBA" id="ARBA00006271"/>
    </source>
</evidence>
<dbReference type="InterPro" id="IPR036187">
    <property type="entry name" value="DNA_mismatch_repair_MutS_sf"/>
</dbReference>
<feature type="domain" description="DNA mismatch repair proteins mutS family" evidence="11">
    <location>
        <begin position="674"/>
        <end position="690"/>
    </location>
</feature>
<dbReference type="SUPFAM" id="SSF48334">
    <property type="entry name" value="DNA repair protein MutS, domain III"/>
    <property type="match status" value="1"/>
</dbReference>
<dbReference type="GO" id="GO:0006298">
    <property type="term" value="P:mismatch repair"/>
    <property type="evidence" value="ECO:0007669"/>
    <property type="project" value="UniProtKB-UniRule"/>
</dbReference>
<name>A0A4R9GKH7_9LEPT</name>
<evidence type="ECO:0000256" key="4">
    <source>
        <dbReference type="ARBA" id="ARBA00022763"/>
    </source>
</evidence>
<dbReference type="SUPFAM" id="SSF55271">
    <property type="entry name" value="DNA repair protein MutS, domain I"/>
    <property type="match status" value="1"/>
</dbReference>
<dbReference type="NCBIfam" id="TIGR01070">
    <property type="entry name" value="mutS1"/>
    <property type="match status" value="1"/>
</dbReference>
<comment type="caution">
    <text evidence="12">The sequence shown here is derived from an EMBL/GenBank/DDBJ whole genome shotgun (WGS) entry which is preliminary data.</text>
</comment>
<evidence type="ECO:0000256" key="6">
    <source>
        <dbReference type="ARBA" id="ARBA00023125"/>
    </source>
</evidence>
<dbReference type="SUPFAM" id="SSF52540">
    <property type="entry name" value="P-loop containing nucleoside triphosphate hydrolases"/>
    <property type="match status" value="1"/>
</dbReference>
<dbReference type="InterPro" id="IPR007695">
    <property type="entry name" value="DNA_mismatch_repair_MutS-lik_N"/>
</dbReference>
<keyword evidence="10" id="KW-0175">Coiled coil</keyword>
<sequence length="852" mass="97011">MSTERIEADFSAALDTPMMRQYMDIKAKFKDSVLFFRMGDFYEMFLEDAKIASAILDIALTKRQNSVPMCGIPYHSKDAYIAKLLSAGKKIAICEQSKPDDSNPKLMTREVVRIITPGTVIEENLLSGYRSNYLCMILPKTALVFVGMADVSTGEVLQFAISVSDPEGLSAELEKFQPSEICVLEKDKERILGWERLGEKNFTVLPASAEGGNEVKDPFHSVRNCLEYYVRENYRDGSLTLREAKVLNAGSFLEMDRETILNLELTENEYGKNHTLFSVLNFCHTAKGKRLLKQRILFPETDLAVLESRWEKQDLLRKIPSQPILQSLKDLGDLERILTRFRNNKSAPRDFRTILTAIETAFSLKETLHAIGYPIRYPIAKLTDLETYIRERLHTEELPVILGNGKFLKDEFLPELDRAREAGSKGMDWILELEASEKKSTGLSTLKIKYNKIVGYFIEISRNQAEQAPKEYLKKQTLVTTERFTNSRLEEIERAILESDDTIRILERTEFEKMTAEVLRFTNELLELSEEFGDLDFQLSLIKAEENYGWTRAKFSQNSGSFMKDSRHPVVEAALPVGSKFVPNDVQLDTGDNAIAILTGPNMAGKSTFMRQIALNQILFQIGSCVSATKAELPIVDKLFTRIGAGDNLTAGESTFFVEMKETAHILRNCTSQSLLLFDEVGRGTSTYDGMSIAWAILEFLSEMPRRPKTVFATHYHELTELSRLPGIWNIHMETLEKDDKVLFLKKVKPGKAKKSFGIYVAQLAGVPETVVKRAGEILSDLESRKKEIRIQTREPSLFQDFQPSSPEQTFWKEWKNEISSLPLDSMTPIEALRLLDEWKRKLNARKKSDQD</sequence>
<dbReference type="InterPro" id="IPR036678">
    <property type="entry name" value="MutS_con_dom_sf"/>
</dbReference>
<gene>
    <name evidence="12" type="primary">mutS</name>
    <name evidence="12" type="ORF">EHO61_16840</name>
</gene>
<dbReference type="InterPro" id="IPR045076">
    <property type="entry name" value="MutS"/>
</dbReference>
<dbReference type="SMART" id="SM00534">
    <property type="entry name" value="MUTSac"/>
    <property type="match status" value="1"/>
</dbReference>
<dbReference type="NCBIfam" id="NF003810">
    <property type="entry name" value="PRK05399.1"/>
    <property type="match status" value="1"/>
</dbReference>
<dbReference type="InterPro" id="IPR017261">
    <property type="entry name" value="DNA_mismatch_repair_MutS/MSH"/>
</dbReference>
<keyword evidence="13" id="KW-1185">Reference proteome</keyword>
<dbReference type="Pfam" id="PF00488">
    <property type="entry name" value="MutS_V"/>
    <property type="match status" value="1"/>
</dbReference>
<keyword evidence="6" id="KW-0238">DNA-binding</keyword>
<evidence type="ECO:0000259" key="11">
    <source>
        <dbReference type="PROSITE" id="PS00486"/>
    </source>
</evidence>
<dbReference type="Gene3D" id="3.40.50.300">
    <property type="entry name" value="P-loop containing nucleotide triphosphate hydrolases"/>
    <property type="match status" value="1"/>
</dbReference>
<dbReference type="InterPro" id="IPR005748">
    <property type="entry name" value="DNA_mismatch_repair_MutS"/>
</dbReference>
<proteinExistence type="inferred from homology"/>
<dbReference type="Proteomes" id="UP000297855">
    <property type="component" value="Unassembled WGS sequence"/>
</dbReference>
<dbReference type="GO" id="GO:0140664">
    <property type="term" value="F:ATP-dependent DNA damage sensor activity"/>
    <property type="evidence" value="ECO:0007669"/>
    <property type="project" value="InterPro"/>
</dbReference>
<evidence type="ECO:0000256" key="3">
    <source>
        <dbReference type="ARBA" id="ARBA00022741"/>
    </source>
</evidence>
<dbReference type="SMART" id="SM00533">
    <property type="entry name" value="MUTSd"/>
    <property type="match status" value="1"/>
</dbReference>
<dbReference type="InterPro" id="IPR007861">
    <property type="entry name" value="DNA_mismatch_repair_MutS_clamp"/>
</dbReference>
<evidence type="ECO:0000256" key="8">
    <source>
        <dbReference type="ARBA" id="ARBA00024647"/>
    </source>
</evidence>
<evidence type="ECO:0000313" key="12">
    <source>
        <dbReference type="EMBL" id="TGK14736.1"/>
    </source>
</evidence>
<keyword evidence="3" id="KW-0547">Nucleotide-binding</keyword>
<evidence type="ECO:0000256" key="9">
    <source>
        <dbReference type="NCBIfam" id="TIGR01070"/>
    </source>
</evidence>
<evidence type="ECO:0000256" key="10">
    <source>
        <dbReference type="SAM" id="Coils"/>
    </source>
</evidence>
<protein>
    <recommendedName>
        <fullName evidence="2 9">DNA mismatch repair protein MutS</fullName>
    </recommendedName>
</protein>
<dbReference type="PANTHER" id="PTHR11361:SF34">
    <property type="entry name" value="DNA MISMATCH REPAIR PROTEIN MSH1, MITOCHONDRIAL"/>
    <property type="match status" value="1"/>
</dbReference>
<dbReference type="Gene3D" id="1.10.1420.10">
    <property type="match status" value="2"/>
</dbReference>
<dbReference type="Gene3D" id="3.40.1170.10">
    <property type="entry name" value="DNA repair protein MutS, domain I"/>
    <property type="match status" value="1"/>
</dbReference>
<dbReference type="GO" id="GO:0030983">
    <property type="term" value="F:mismatched DNA binding"/>
    <property type="evidence" value="ECO:0007669"/>
    <property type="project" value="InterPro"/>
</dbReference>
<dbReference type="GO" id="GO:0005524">
    <property type="term" value="F:ATP binding"/>
    <property type="evidence" value="ECO:0007669"/>
    <property type="project" value="UniProtKB-UniRule"/>
</dbReference>
<dbReference type="InterPro" id="IPR016151">
    <property type="entry name" value="DNA_mismatch_repair_MutS_N"/>
</dbReference>
<accession>A0A4R9GKH7</accession>
<keyword evidence="4" id="KW-0227">DNA damage</keyword>
<organism evidence="12 13">
    <name type="scientific">Leptospira fluminis</name>
    <dbReference type="NCBI Taxonomy" id="2484979"/>
    <lineage>
        <taxon>Bacteria</taxon>
        <taxon>Pseudomonadati</taxon>
        <taxon>Spirochaetota</taxon>
        <taxon>Spirochaetia</taxon>
        <taxon>Leptospirales</taxon>
        <taxon>Leptospiraceae</taxon>
        <taxon>Leptospira</taxon>
    </lineage>
</organism>
<dbReference type="InterPro" id="IPR007696">
    <property type="entry name" value="DNA_mismatch_repair_MutS_core"/>
</dbReference>
<comment type="function">
    <text evidence="8">This protein is involved in the repair of mismatches in DNA. It is possible that it carries out the mismatch recognition step. This protein has a weak ATPase activity.</text>
</comment>
<dbReference type="InterPro" id="IPR000432">
    <property type="entry name" value="DNA_mismatch_repair_MutS_C"/>
</dbReference>
<dbReference type="Pfam" id="PF05190">
    <property type="entry name" value="MutS_IV"/>
    <property type="match status" value="1"/>
</dbReference>
<dbReference type="GO" id="GO:0005829">
    <property type="term" value="C:cytosol"/>
    <property type="evidence" value="ECO:0007669"/>
    <property type="project" value="TreeGrafter"/>
</dbReference>
<dbReference type="InterPro" id="IPR027417">
    <property type="entry name" value="P-loop_NTPase"/>
</dbReference>
<evidence type="ECO:0000256" key="5">
    <source>
        <dbReference type="ARBA" id="ARBA00022840"/>
    </source>
</evidence>
<evidence type="ECO:0000256" key="2">
    <source>
        <dbReference type="ARBA" id="ARBA00021982"/>
    </source>
</evidence>
<dbReference type="EMBL" id="RQEV01000018">
    <property type="protein sequence ID" value="TGK14736.1"/>
    <property type="molecule type" value="Genomic_DNA"/>
</dbReference>
<dbReference type="AlphaFoldDB" id="A0A4R9GKH7"/>
<evidence type="ECO:0000256" key="7">
    <source>
        <dbReference type="ARBA" id="ARBA00023204"/>
    </source>
</evidence>
<dbReference type="RefSeq" id="WP_135814728.1">
    <property type="nucleotide sequence ID" value="NZ_RQEV01000018.1"/>
</dbReference>
<comment type="similarity">
    <text evidence="1">Belongs to the DNA mismatch repair MutS family.</text>
</comment>
<feature type="coiled-coil region" evidence="10">
    <location>
        <begin position="489"/>
        <end position="531"/>
    </location>
</feature>